<evidence type="ECO:0000313" key="1">
    <source>
        <dbReference type="EMBL" id="MBM3274645.1"/>
    </source>
</evidence>
<organism evidence="1 2">
    <name type="scientific">Candidatus Tanganyikabacteria bacterium</name>
    <dbReference type="NCBI Taxonomy" id="2961651"/>
    <lineage>
        <taxon>Bacteria</taxon>
        <taxon>Bacillati</taxon>
        <taxon>Candidatus Sericytochromatia</taxon>
        <taxon>Candidatus Tanganyikabacteria</taxon>
    </lineage>
</organism>
<comment type="caution">
    <text evidence="1">The sequence shown here is derived from an EMBL/GenBank/DDBJ whole genome shotgun (WGS) entry which is preliminary data.</text>
</comment>
<evidence type="ECO:0000313" key="2">
    <source>
        <dbReference type="Proteomes" id="UP000703893"/>
    </source>
</evidence>
<protein>
    <submittedName>
        <fullName evidence="1">Uncharacterized protein</fullName>
    </submittedName>
</protein>
<dbReference type="AlphaFoldDB" id="A0A937X5C8"/>
<dbReference type="EMBL" id="VGJX01000280">
    <property type="protein sequence ID" value="MBM3274645.1"/>
    <property type="molecule type" value="Genomic_DNA"/>
</dbReference>
<gene>
    <name evidence="1" type="ORF">FJZ00_05810</name>
</gene>
<reference evidence="1 2" key="1">
    <citation type="submission" date="2019-03" db="EMBL/GenBank/DDBJ databases">
        <title>Lake Tanganyika Metagenome-Assembled Genomes (MAGs).</title>
        <authorList>
            <person name="Tran P."/>
        </authorList>
    </citation>
    <scope>NUCLEOTIDE SEQUENCE [LARGE SCALE GENOMIC DNA]</scope>
    <source>
        <strain evidence="1">K_DeepCast_65m_m2_236</strain>
    </source>
</reference>
<dbReference type="Proteomes" id="UP000703893">
    <property type="component" value="Unassembled WGS sequence"/>
</dbReference>
<name>A0A937X5C8_9BACT</name>
<proteinExistence type="predicted"/>
<accession>A0A937X5C8</accession>
<sequence length="76" mass="8356">MPKKKAVASFSVMNRPLYMATCPTCSAMCAIVNGKRKDPLDDGGFTDHPHQPKELFIGWLNSKPTGALTADDYRNV</sequence>